<dbReference type="EMBL" id="CP104064">
    <property type="protein sequence ID" value="WAH36419.1"/>
    <property type="molecule type" value="Genomic_DNA"/>
</dbReference>
<keyword evidence="1" id="KW-1133">Transmembrane helix</keyword>
<keyword evidence="3" id="KW-1185">Reference proteome</keyword>
<dbReference type="Proteomes" id="UP001164803">
    <property type="component" value="Chromosome"/>
</dbReference>
<reference evidence="2" key="1">
    <citation type="submission" date="2022-08" db="EMBL/GenBank/DDBJ databases">
        <title>Alicyclobacillus dauci DSM2870, complete genome.</title>
        <authorList>
            <person name="Wang Q."/>
            <person name="Cai R."/>
            <person name="Wang Z."/>
        </authorList>
    </citation>
    <scope>NUCLEOTIDE SEQUENCE</scope>
    <source>
        <strain evidence="2">DSM 28700</strain>
    </source>
</reference>
<organism evidence="2 3">
    <name type="scientific">Alicyclobacillus dauci</name>
    <dbReference type="NCBI Taxonomy" id="1475485"/>
    <lineage>
        <taxon>Bacteria</taxon>
        <taxon>Bacillati</taxon>
        <taxon>Bacillota</taxon>
        <taxon>Bacilli</taxon>
        <taxon>Bacillales</taxon>
        <taxon>Alicyclobacillaceae</taxon>
        <taxon>Alicyclobacillus</taxon>
    </lineage>
</organism>
<keyword evidence="1" id="KW-0812">Transmembrane</keyword>
<accession>A0ABY6Z2A9</accession>
<protein>
    <submittedName>
        <fullName evidence="2">Uncharacterized protein</fullName>
    </submittedName>
</protein>
<sequence length="53" mass="6401">MDEATISWLMNLENETIMWMIISVIMLGGTGFGLLFWDRFLYRQDEQTNQERR</sequence>
<evidence type="ECO:0000313" key="2">
    <source>
        <dbReference type="EMBL" id="WAH36419.1"/>
    </source>
</evidence>
<evidence type="ECO:0000313" key="3">
    <source>
        <dbReference type="Proteomes" id="UP001164803"/>
    </source>
</evidence>
<dbReference type="RefSeq" id="WP_268043758.1">
    <property type="nucleotide sequence ID" value="NZ_CP104064.1"/>
</dbReference>
<name>A0ABY6Z2A9_9BACL</name>
<proteinExistence type="predicted"/>
<gene>
    <name evidence="2" type="ORF">NZD86_19705</name>
</gene>
<evidence type="ECO:0000256" key="1">
    <source>
        <dbReference type="SAM" id="Phobius"/>
    </source>
</evidence>
<feature type="transmembrane region" description="Helical" evidence="1">
    <location>
        <begin position="17"/>
        <end position="37"/>
    </location>
</feature>
<keyword evidence="1" id="KW-0472">Membrane</keyword>